<proteinExistence type="predicted"/>
<feature type="chain" id="PRO_5046842521" description="Ig-like domain-containing protein" evidence="1">
    <location>
        <begin position="29"/>
        <end position="144"/>
    </location>
</feature>
<evidence type="ECO:0008006" key="4">
    <source>
        <dbReference type="Google" id="ProtNLM"/>
    </source>
</evidence>
<feature type="signal peptide" evidence="1">
    <location>
        <begin position="1"/>
        <end position="28"/>
    </location>
</feature>
<gene>
    <name evidence="2" type="ORF">OG727_08285</name>
</gene>
<sequence>MKTSKLMRATVVTGMTLAAIGSMPLAHAEASTGTAKKSVMVSCPGDGHLSRNYTCSSLSSGELYHRKYTNNRASTWYKKTGGSGITARVGFNRAGSTSWSGWFSQSSGTTKTGSWSGVSYCSSTVGLLQVRGQQTFQTPLADCS</sequence>
<evidence type="ECO:0000313" key="3">
    <source>
        <dbReference type="Proteomes" id="UP001432292"/>
    </source>
</evidence>
<keyword evidence="1" id="KW-0732">Signal</keyword>
<dbReference type="EMBL" id="CP108473">
    <property type="protein sequence ID" value="WUS22271.1"/>
    <property type="molecule type" value="Genomic_DNA"/>
</dbReference>
<dbReference type="RefSeq" id="WP_328690913.1">
    <property type="nucleotide sequence ID" value="NZ_CP108005.1"/>
</dbReference>
<accession>A0ABZ1VG58</accession>
<evidence type="ECO:0000313" key="2">
    <source>
        <dbReference type="EMBL" id="WUS22271.1"/>
    </source>
</evidence>
<keyword evidence="3" id="KW-1185">Reference proteome</keyword>
<dbReference type="Proteomes" id="UP001432292">
    <property type="component" value="Chromosome"/>
</dbReference>
<reference evidence="2" key="1">
    <citation type="submission" date="2022-10" db="EMBL/GenBank/DDBJ databases">
        <title>The complete genomes of actinobacterial strains from the NBC collection.</title>
        <authorList>
            <person name="Joergensen T.S."/>
            <person name="Alvarez Arevalo M."/>
            <person name="Sterndorff E.B."/>
            <person name="Faurdal D."/>
            <person name="Vuksanovic O."/>
            <person name="Mourched A.-S."/>
            <person name="Charusanti P."/>
            <person name="Shaw S."/>
            <person name="Blin K."/>
            <person name="Weber T."/>
        </authorList>
    </citation>
    <scope>NUCLEOTIDE SEQUENCE</scope>
    <source>
        <strain evidence="2">NBC_01256</strain>
    </source>
</reference>
<organism evidence="2 3">
    <name type="scientific">Streptomyces caniferus</name>
    <dbReference type="NCBI Taxonomy" id="285557"/>
    <lineage>
        <taxon>Bacteria</taxon>
        <taxon>Bacillati</taxon>
        <taxon>Actinomycetota</taxon>
        <taxon>Actinomycetes</taxon>
        <taxon>Kitasatosporales</taxon>
        <taxon>Streptomycetaceae</taxon>
        <taxon>Streptomyces</taxon>
    </lineage>
</organism>
<name>A0ABZ1VG58_9ACTN</name>
<evidence type="ECO:0000256" key="1">
    <source>
        <dbReference type="SAM" id="SignalP"/>
    </source>
</evidence>
<protein>
    <recommendedName>
        <fullName evidence="4">Ig-like domain-containing protein</fullName>
    </recommendedName>
</protein>